<dbReference type="SUPFAM" id="SSF56672">
    <property type="entry name" value="DNA/RNA polymerases"/>
    <property type="match status" value="1"/>
</dbReference>
<evidence type="ECO:0000313" key="3">
    <source>
        <dbReference type="EMBL" id="KAJ8341934.1"/>
    </source>
</evidence>
<gene>
    <name evidence="3" type="ORF">SKAU_G00342250</name>
</gene>
<dbReference type="PANTHER" id="PTHR37984">
    <property type="entry name" value="PROTEIN CBG26694"/>
    <property type="match status" value="1"/>
</dbReference>
<feature type="domain" description="Reverse transcriptase/retrotransposon-derived protein RNase H-like" evidence="2">
    <location>
        <begin position="131"/>
        <end position="226"/>
    </location>
</feature>
<dbReference type="AlphaFoldDB" id="A0A9Q1ENB7"/>
<sequence>MGEEERLSAVREIWRKTCDGLEPQQQEAPGGDGSTAVCAGESGCCRPEAPPEKCHFVRREVRFLGHKLGAEGISTMEDKVQAVREWPTPTDQQQLKSFLGLASYYRRFVQGFCCTAAPLYHLLQKDKAFTWTEVCQEAFSSLQGALTEAPTLAPPDPSLPFVLDTDASNVGMGAVLAQVGPEGERVVAYYSRTFDKADYHYCVTRRELLAVVLAIRHFKHYLYGCHYCEWREARESELCAEGEACAVGHKAREPVYRALQAVDTDEWQLQQEQDIDLRPMLQWVEARQRPLWEEVAALWSKFGALRMKDGVLERAFRAPATGEEWWQVVVPKEGDSA</sequence>
<dbReference type="FunFam" id="3.10.20.370:FF:000001">
    <property type="entry name" value="Retrovirus-related Pol polyprotein from transposon 17.6-like protein"/>
    <property type="match status" value="1"/>
</dbReference>
<keyword evidence="4" id="KW-1185">Reference proteome</keyword>
<dbReference type="OrthoDB" id="8947206at2759"/>
<comment type="caution">
    <text evidence="3">The sequence shown here is derived from an EMBL/GenBank/DDBJ whole genome shotgun (WGS) entry which is preliminary data.</text>
</comment>
<evidence type="ECO:0000256" key="1">
    <source>
        <dbReference type="ARBA" id="ARBA00023268"/>
    </source>
</evidence>
<accession>A0A9Q1ENB7</accession>
<dbReference type="Pfam" id="PF17919">
    <property type="entry name" value="RT_RNaseH_2"/>
    <property type="match status" value="1"/>
</dbReference>
<dbReference type="InterPro" id="IPR043502">
    <property type="entry name" value="DNA/RNA_pol_sf"/>
</dbReference>
<reference evidence="3" key="1">
    <citation type="journal article" date="2023" name="Science">
        <title>Genome structures resolve the early diversification of teleost fishes.</title>
        <authorList>
            <person name="Parey E."/>
            <person name="Louis A."/>
            <person name="Montfort J."/>
            <person name="Bouchez O."/>
            <person name="Roques C."/>
            <person name="Iampietro C."/>
            <person name="Lluch J."/>
            <person name="Castinel A."/>
            <person name="Donnadieu C."/>
            <person name="Desvignes T."/>
            <person name="Floi Bucao C."/>
            <person name="Jouanno E."/>
            <person name="Wen M."/>
            <person name="Mejri S."/>
            <person name="Dirks R."/>
            <person name="Jansen H."/>
            <person name="Henkel C."/>
            <person name="Chen W.J."/>
            <person name="Zahm M."/>
            <person name="Cabau C."/>
            <person name="Klopp C."/>
            <person name="Thompson A.W."/>
            <person name="Robinson-Rechavi M."/>
            <person name="Braasch I."/>
            <person name="Lecointre G."/>
            <person name="Bobe J."/>
            <person name="Postlethwait J.H."/>
            <person name="Berthelot C."/>
            <person name="Roest Crollius H."/>
            <person name="Guiguen Y."/>
        </authorList>
    </citation>
    <scope>NUCLEOTIDE SEQUENCE</scope>
    <source>
        <strain evidence="3">WJC10195</strain>
    </source>
</reference>
<organism evidence="3 4">
    <name type="scientific">Synaphobranchus kaupii</name>
    <name type="common">Kaup's arrowtooth eel</name>
    <dbReference type="NCBI Taxonomy" id="118154"/>
    <lineage>
        <taxon>Eukaryota</taxon>
        <taxon>Metazoa</taxon>
        <taxon>Chordata</taxon>
        <taxon>Craniata</taxon>
        <taxon>Vertebrata</taxon>
        <taxon>Euteleostomi</taxon>
        <taxon>Actinopterygii</taxon>
        <taxon>Neopterygii</taxon>
        <taxon>Teleostei</taxon>
        <taxon>Anguilliformes</taxon>
        <taxon>Synaphobranchidae</taxon>
        <taxon>Synaphobranchus</taxon>
    </lineage>
</organism>
<dbReference type="Gene3D" id="3.30.70.270">
    <property type="match status" value="1"/>
</dbReference>
<dbReference type="InterPro" id="IPR041577">
    <property type="entry name" value="RT_RNaseH_2"/>
</dbReference>
<evidence type="ECO:0000259" key="2">
    <source>
        <dbReference type="Pfam" id="PF17919"/>
    </source>
</evidence>
<protein>
    <recommendedName>
        <fullName evidence="2">Reverse transcriptase/retrotransposon-derived protein RNase H-like domain-containing protein</fullName>
    </recommendedName>
</protein>
<dbReference type="GO" id="GO:0003824">
    <property type="term" value="F:catalytic activity"/>
    <property type="evidence" value="ECO:0007669"/>
    <property type="project" value="UniProtKB-KW"/>
</dbReference>
<dbReference type="FunFam" id="3.30.70.270:FF:000020">
    <property type="entry name" value="Transposon Tf2-6 polyprotein-like Protein"/>
    <property type="match status" value="1"/>
</dbReference>
<dbReference type="InterPro" id="IPR050951">
    <property type="entry name" value="Retrovirus_Pol_polyprotein"/>
</dbReference>
<name>A0A9Q1ENB7_SYNKA</name>
<dbReference type="Proteomes" id="UP001152622">
    <property type="component" value="Chromosome 15"/>
</dbReference>
<dbReference type="PANTHER" id="PTHR37984:SF5">
    <property type="entry name" value="PROTEIN NYNRIN-LIKE"/>
    <property type="match status" value="1"/>
</dbReference>
<proteinExistence type="predicted"/>
<dbReference type="InterPro" id="IPR043128">
    <property type="entry name" value="Rev_trsase/Diguanyl_cyclase"/>
</dbReference>
<dbReference type="Gene3D" id="3.10.20.370">
    <property type="match status" value="1"/>
</dbReference>
<dbReference type="EMBL" id="JAINUF010000015">
    <property type="protein sequence ID" value="KAJ8341934.1"/>
    <property type="molecule type" value="Genomic_DNA"/>
</dbReference>
<evidence type="ECO:0000313" key="4">
    <source>
        <dbReference type="Proteomes" id="UP001152622"/>
    </source>
</evidence>
<keyword evidence="1" id="KW-0511">Multifunctional enzyme</keyword>